<gene>
    <name evidence="2" type="ORF">P3T76_005542</name>
</gene>
<protein>
    <submittedName>
        <fullName evidence="2">Uncharacterized protein</fullName>
    </submittedName>
</protein>
<evidence type="ECO:0000313" key="3">
    <source>
        <dbReference type="Proteomes" id="UP001259832"/>
    </source>
</evidence>
<dbReference type="EMBL" id="JASMQC010000008">
    <property type="protein sequence ID" value="KAK1942905.1"/>
    <property type="molecule type" value="Genomic_DNA"/>
</dbReference>
<name>A0AAD9LMX6_9STRA</name>
<evidence type="ECO:0000313" key="2">
    <source>
        <dbReference type="EMBL" id="KAK1942905.1"/>
    </source>
</evidence>
<accession>A0AAD9LMX6</accession>
<organism evidence="2 3">
    <name type="scientific">Phytophthora citrophthora</name>
    <dbReference type="NCBI Taxonomy" id="4793"/>
    <lineage>
        <taxon>Eukaryota</taxon>
        <taxon>Sar</taxon>
        <taxon>Stramenopiles</taxon>
        <taxon>Oomycota</taxon>
        <taxon>Peronosporomycetes</taxon>
        <taxon>Peronosporales</taxon>
        <taxon>Peronosporaceae</taxon>
        <taxon>Phytophthora</taxon>
    </lineage>
</organism>
<reference evidence="2" key="1">
    <citation type="submission" date="2023-08" db="EMBL/GenBank/DDBJ databases">
        <title>Reference Genome Resource for the Citrus Pathogen Phytophthora citrophthora.</title>
        <authorList>
            <person name="Moller H."/>
            <person name="Coetzee B."/>
            <person name="Rose L.J."/>
            <person name="Van Niekerk J.M."/>
        </authorList>
    </citation>
    <scope>NUCLEOTIDE SEQUENCE</scope>
    <source>
        <strain evidence="2">STE-U-9442</strain>
    </source>
</reference>
<feature type="region of interest" description="Disordered" evidence="1">
    <location>
        <begin position="52"/>
        <end position="79"/>
    </location>
</feature>
<proteinExistence type="predicted"/>
<evidence type="ECO:0000256" key="1">
    <source>
        <dbReference type="SAM" id="MobiDB-lite"/>
    </source>
</evidence>
<dbReference type="Proteomes" id="UP001259832">
    <property type="component" value="Unassembled WGS sequence"/>
</dbReference>
<sequence>MKTSNAVEVAVWDVVTDAKVEDRASTEGVCQERWLAATKATDCNLQPCSLCTEGDTGSKHSTGGGTGSRSQSRMTDSETIVNTKRKVVVTVRVVSEGGKLVSTPDDVGY</sequence>
<comment type="caution">
    <text evidence="2">The sequence shown here is derived from an EMBL/GenBank/DDBJ whole genome shotgun (WGS) entry which is preliminary data.</text>
</comment>
<dbReference type="AlphaFoldDB" id="A0AAD9LMX6"/>
<keyword evidence="3" id="KW-1185">Reference proteome</keyword>